<comment type="subcellular location">
    <subcellularLocation>
        <location evidence="1">Membrane</location>
        <topology evidence="1">Multi-pass membrane protein</topology>
    </subcellularLocation>
</comment>
<evidence type="ECO:0000256" key="3">
    <source>
        <dbReference type="ARBA" id="ARBA00022448"/>
    </source>
</evidence>
<dbReference type="OrthoDB" id="5667at2759"/>
<evidence type="ECO:0000259" key="9">
    <source>
        <dbReference type="PROSITE" id="PS50850"/>
    </source>
</evidence>
<evidence type="ECO:0000256" key="7">
    <source>
        <dbReference type="SAM" id="MobiDB-lite"/>
    </source>
</evidence>
<evidence type="ECO:0000313" key="10">
    <source>
        <dbReference type="EMBL" id="RFU35767.1"/>
    </source>
</evidence>
<feature type="transmembrane region" description="Helical" evidence="8">
    <location>
        <begin position="335"/>
        <end position="359"/>
    </location>
</feature>
<dbReference type="OMA" id="FNVMIPL"/>
<keyword evidence="3" id="KW-0813">Transport</keyword>
<reference evidence="10 11" key="1">
    <citation type="submission" date="2018-05" db="EMBL/GenBank/DDBJ databases">
        <title>Draft genome sequence of Scytalidium lignicola DSM 105466, a ubiquitous saprotrophic fungus.</title>
        <authorList>
            <person name="Buettner E."/>
            <person name="Gebauer A.M."/>
            <person name="Hofrichter M."/>
            <person name="Liers C."/>
            <person name="Kellner H."/>
        </authorList>
    </citation>
    <scope>NUCLEOTIDE SEQUENCE [LARGE SCALE GENOMIC DNA]</scope>
    <source>
        <strain evidence="10 11">DSM 105466</strain>
    </source>
</reference>
<feature type="transmembrane region" description="Helical" evidence="8">
    <location>
        <begin position="198"/>
        <end position="218"/>
    </location>
</feature>
<feature type="compositionally biased region" description="Basic and acidic residues" evidence="7">
    <location>
        <begin position="1"/>
        <end position="13"/>
    </location>
</feature>
<feature type="domain" description="Major facilitator superfamily (MFS) profile" evidence="9">
    <location>
        <begin position="70"/>
        <end position="454"/>
    </location>
</feature>
<keyword evidence="11" id="KW-1185">Reference proteome</keyword>
<dbReference type="InterPro" id="IPR020846">
    <property type="entry name" value="MFS_dom"/>
</dbReference>
<feature type="transmembrane region" description="Helical" evidence="8">
    <location>
        <begin position="365"/>
        <end position="390"/>
    </location>
</feature>
<feature type="non-terminal residue" evidence="10">
    <location>
        <position position="1"/>
    </location>
</feature>
<feature type="transmembrane region" description="Helical" evidence="8">
    <location>
        <begin position="111"/>
        <end position="129"/>
    </location>
</feature>
<feature type="transmembrane region" description="Helical" evidence="8">
    <location>
        <begin position="275"/>
        <end position="297"/>
    </location>
</feature>
<proteinExistence type="inferred from homology"/>
<protein>
    <recommendedName>
        <fullName evidence="9">Major facilitator superfamily (MFS) profile domain-containing protein</fullName>
    </recommendedName>
</protein>
<dbReference type="GO" id="GO:0016020">
    <property type="term" value="C:membrane"/>
    <property type="evidence" value="ECO:0007669"/>
    <property type="project" value="UniProtKB-SubCell"/>
</dbReference>
<name>A0A3E2HR07_SCYLI</name>
<feature type="transmembrane region" description="Helical" evidence="8">
    <location>
        <begin position="427"/>
        <end position="449"/>
    </location>
</feature>
<feature type="transmembrane region" description="Helical" evidence="8">
    <location>
        <begin position="141"/>
        <end position="160"/>
    </location>
</feature>
<dbReference type="GO" id="GO:0022857">
    <property type="term" value="F:transmembrane transporter activity"/>
    <property type="evidence" value="ECO:0007669"/>
    <property type="project" value="InterPro"/>
</dbReference>
<feature type="transmembrane region" description="Helical" evidence="8">
    <location>
        <begin position="402"/>
        <end position="421"/>
    </location>
</feature>
<dbReference type="PANTHER" id="PTHR11360">
    <property type="entry name" value="MONOCARBOXYLATE TRANSPORTER"/>
    <property type="match status" value="1"/>
</dbReference>
<keyword evidence="4 8" id="KW-0812">Transmembrane</keyword>
<dbReference type="InterPro" id="IPR050327">
    <property type="entry name" value="Proton-linked_MCT"/>
</dbReference>
<comment type="similarity">
    <text evidence="2">Belongs to the major facilitator superfamily. Monocarboxylate porter (TC 2.A.1.13) family.</text>
</comment>
<sequence length="463" mass="50261">MDDSSEKPPDRDSNLPMDQSEYSLEEDIAKDSMPEREAELEQEPPLEPKTELKIELNKPNSNDFPDGGSQAWLVVLGGFCAVFCSFGWINCIGVFQNYYEHNQLKQYSSSTIAWIPSTQSFMLFFPGFIAGKMTDELGPRIPILLGSFLHVFGLMMTSISSEYYQFFLAQSLCSGLGCCFLFYPVVAACGTWFLKHRAVAFGIMLSGSSIGGVVLPIMVQHLIPKIGFGWTMRAVAFMFLGLLIIANLTIKSRLPPARRPFHFIELVSPFAERPFLLLGLSAFFIYIGGFLPFNFLILQGEASGMSTNLASYLVPILNGVSTLGRILPAYIGDTFGVFNVMIILSAFSVIMTLALWLPAAANAPIIIYAICYGFASGCTLSIIPAMVAKLGHVSKLGARSGALYAFSSIGVLVGSPIGGAIQNDQHGGYSGLIIFAGIALLIGTFFAVLSRAAQVGFKIKVKI</sequence>
<evidence type="ECO:0000256" key="5">
    <source>
        <dbReference type="ARBA" id="ARBA00022989"/>
    </source>
</evidence>
<feature type="transmembrane region" description="Helical" evidence="8">
    <location>
        <begin position="230"/>
        <end position="250"/>
    </location>
</feature>
<dbReference type="InterPro" id="IPR011701">
    <property type="entry name" value="MFS"/>
</dbReference>
<evidence type="ECO:0000256" key="1">
    <source>
        <dbReference type="ARBA" id="ARBA00004141"/>
    </source>
</evidence>
<feature type="transmembrane region" description="Helical" evidence="8">
    <location>
        <begin position="71"/>
        <end position="99"/>
    </location>
</feature>
<organism evidence="10 11">
    <name type="scientific">Scytalidium lignicola</name>
    <name type="common">Hyphomycete</name>
    <dbReference type="NCBI Taxonomy" id="5539"/>
    <lineage>
        <taxon>Eukaryota</taxon>
        <taxon>Fungi</taxon>
        <taxon>Dikarya</taxon>
        <taxon>Ascomycota</taxon>
        <taxon>Pezizomycotina</taxon>
        <taxon>Leotiomycetes</taxon>
        <taxon>Leotiomycetes incertae sedis</taxon>
        <taxon>Scytalidium</taxon>
    </lineage>
</organism>
<dbReference type="CDD" id="cd17352">
    <property type="entry name" value="MFS_MCT_SLC16"/>
    <property type="match status" value="1"/>
</dbReference>
<dbReference type="AlphaFoldDB" id="A0A3E2HR07"/>
<gene>
    <name evidence="10" type="ORF">B7463_g544</name>
</gene>
<evidence type="ECO:0000256" key="8">
    <source>
        <dbReference type="SAM" id="Phobius"/>
    </source>
</evidence>
<comment type="caution">
    <text evidence="10">The sequence shown here is derived from an EMBL/GenBank/DDBJ whole genome shotgun (WGS) entry which is preliminary data.</text>
</comment>
<feature type="transmembrane region" description="Helical" evidence="8">
    <location>
        <begin position="166"/>
        <end position="186"/>
    </location>
</feature>
<evidence type="ECO:0000256" key="4">
    <source>
        <dbReference type="ARBA" id="ARBA00022692"/>
    </source>
</evidence>
<dbReference type="PROSITE" id="PS50850">
    <property type="entry name" value="MFS"/>
    <property type="match status" value="1"/>
</dbReference>
<dbReference type="EMBL" id="NCSJ02000005">
    <property type="protein sequence ID" value="RFU35767.1"/>
    <property type="molecule type" value="Genomic_DNA"/>
</dbReference>
<feature type="compositionally biased region" description="Basic and acidic residues" evidence="7">
    <location>
        <begin position="27"/>
        <end position="39"/>
    </location>
</feature>
<feature type="non-terminal residue" evidence="10">
    <location>
        <position position="463"/>
    </location>
</feature>
<keyword evidence="6 8" id="KW-0472">Membrane</keyword>
<evidence type="ECO:0000256" key="6">
    <source>
        <dbReference type="ARBA" id="ARBA00023136"/>
    </source>
</evidence>
<feature type="region of interest" description="Disordered" evidence="7">
    <location>
        <begin position="1"/>
        <end position="50"/>
    </location>
</feature>
<dbReference type="Proteomes" id="UP000258309">
    <property type="component" value="Unassembled WGS sequence"/>
</dbReference>
<dbReference type="SUPFAM" id="SSF103473">
    <property type="entry name" value="MFS general substrate transporter"/>
    <property type="match status" value="1"/>
</dbReference>
<evidence type="ECO:0000313" key="11">
    <source>
        <dbReference type="Proteomes" id="UP000258309"/>
    </source>
</evidence>
<dbReference type="InterPro" id="IPR036259">
    <property type="entry name" value="MFS_trans_sf"/>
</dbReference>
<dbReference type="Pfam" id="PF07690">
    <property type="entry name" value="MFS_1"/>
    <property type="match status" value="1"/>
</dbReference>
<dbReference type="PANTHER" id="PTHR11360:SF224">
    <property type="entry name" value="MAJOR FACILITATOR SUPERFAMILY (MFS) PROFILE DOMAIN-CONTAINING PROTEIN-RELATED"/>
    <property type="match status" value="1"/>
</dbReference>
<feature type="transmembrane region" description="Helical" evidence="8">
    <location>
        <begin position="309"/>
        <end position="328"/>
    </location>
</feature>
<accession>A0A3E2HR07</accession>
<evidence type="ECO:0000256" key="2">
    <source>
        <dbReference type="ARBA" id="ARBA00006727"/>
    </source>
</evidence>
<keyword evidence="5 8" id="KW-1133">Transmembrane helix</keyword>
<dbReference type="Gene3D" id="1.20.1250.20">
    <property type="entry name" value="MFS general substrate transporter like domains"/>
    <property type="match status" value="2"/>
</dbReference>